<dbReference type="PANTHER" id="PTHR32183">
    <property type="match status" value="1"/>
</dbReference>
<sequence length="202" mass="22799">MKLTEGNSEYNEGTDWERRYREGNAPWDHGKSVPAVAEALEFFGKPRKILVPGCGFGHDVAALSRGGHEVEGWDLAPTAVAQARELYAEAGVRFDVRNLLTAEVEEDAFDGVFEHTFLCAIGPDHWRTASDQFARLLKPGGLFFAILFTEMEEENPPPWGISADQVRELFSPTFEILGTRRPREAFSRRIGEETLWEMRLRG</sequence>
<dbReference type="Proteomes" id="UP000525652">
    <property type="component" value="Unassembled WGS sequence"/>
</dbReference>
<proteinExistence type="predicted"/>
<comment type="caution">
    <text evidence="5">The sequence shown here is derived from an EMBL/GenBank/DDBJ whole genome shotgun (WGS) entry which is preliminary data.</text>
</comment>
<dbReference type="InterPro" id="IPR008854">
    <property type="entry name" value="TPMT"/>
</dbReference>
<keyword evidence="4" id="KW-0949">S-adenosyl-L-methionine</keyword>
<keyword evidence="6" id="KW-1185">Reference proteome</keyword>
<keyword evidence="3 5" id="KW-0808">Transferase</keyword>
<dbReference type="SUPFAM" id="SSF53335">
    <property type="entry name" value="S-adenosyl-L-methionine-dependent methyltransferases"/>
    <property type="match status" value="1"/>
</dbReference>
<keyword evidence="1" id="KW-0597">Phosphoprotein</keyword>
<gene>
    <name evidence="5" type="ORF">H5P30_15265</name>
</gene>
<protein>
    <submittedName>
        <fullName evidence="5">Methyltransferase domain-containing protein</fullName>
    </submittedName>
</protein>
<reference evidence="5 6" key="1">
    <citation type="submission" date="2020-07" db="EMBL/GenBank/DDBJ databases">
        <authorList>
            <person name="Feng X."/>
        </authorList>
    </citation>
    <scope>NUCLEOTIDE SEQUENCE [LARGE SCALE GENOMIC DNA]</scope>
    <source>
        <strain evidence="5 6">JCM14086</strain>
    </source>
</reference>
<name>A0A7X1E6Z0_9BACT</name>
<dbReference type="GO" id="GO:0008757">
    <property type="term" value="F:S-adenosylmethionine-dependent methyltransferase activity"/>
    <property type="evidence" value="ECO:0007669"/>
    <property type="project" value="InterPro"/>
</dbReference>
<dbReference type="CDD" id="cd02440">
    <property type="entry name" value="AdoMet_MTases"/>
    <property type="match status" value="1"/>
</dbReference>
<organism evidence="5 6">
    <name type="scientific">Puniceicoccus vermicola</name>
    <dbReference type="NCBI Taxonomy" id="388746"/>
    <lineage>
        <taxon>Bacteria</taxon>
        <taxon>Pseudomonadati</taxon>
        <taxon>Verrucomicrobiota</taxon>
        <taxon>Opitutia</taxon>
        <taxon>Puniceicoccales</taxon>
        <taxon>Puniceicoccaceae</taxon>
        <taxon>Puniceicoccus</taxon>
    </lineage>
</organism>
<evidence type="ECO:0000313" key="5">
    <source>
        <dbReference type="EMBL" id="MBC2603142.1"/>
    </source>
</evidence>
<dbReference type="Pfam" id="PF05724">
    <property type="entry name" value="TPMT"/>
    <property type="match status" value="1"/>
</dbReference>
<dbReference type="Gene3D" id="3.40.50.150">
    <property type="entry name" value="Vaccinia Virus protein VP39"/>
    <property type="match status" value="1"/>
</dbReference>
<dbReference type="InterPro" id="IPR029063">
    <property type="entry name" value="SAM-dependent_MTases_sf"/>
</dbReference>
<evidence type="ECO:0000256" key="1">
    <source>
        <dbReference type="ARBA" id="ARBA00022553"/>
    </source>
</evidence>
<dbReference type="RefSeq" id="WP_185693782.1">
    <property type="nucleotide sequence ID" value="NZ_JACHVA010000118.1"/>
</dbReference>
<dbReference type="AlphaFoldDB" id="A0A7X1E6Z0"/>
<dbReference type="PANTHER" id="PTHR32183:SF6">
    <property type="entry name" value="CYSTEINE SULFINATE DESULFINASE_CYSTEINE DESULFURASE AND RELATED ENZYMES"/>
    <property type="match status" value="1"/>
</dbReference>
<dbReference type="EMBL" id="JACHVA010000118">
    <property type="protein sequence ID" value="MBC2603142.1"/>
    <property type="molecule type" value="Genomic_DNA"/>
</dbReference>
<dbReference type="GO" id="GO:0032259">
    <property type="term" value="P:methylation"/>
    <property type="evidence" value="ECO:0007669"/>
    <property type="project" value="UniProtKB-KW"/>
</dbReference>
<keyword evidence="2 5" id="KW-0489">Methyltransferase</keyword>
<accession>A0A7X1E6Z0</accession>
<evidence type="ECO:0000313" key="6">
    <source>
        <dbReference type="Proteomes" id="UP000525652"/>
    </source>
</evidence>
<dbReference type="PROSITE" id="PS51585">
    <property type="entry name" value="SAM_MT_TPMT"/>
    <property type="match status" value="1"/>
</dbReference>
<evidence type="ECO:0000256" key="3">
    <source>
        <dbReference type="ARBA" id="ARBA00022679"/>
    </source>
</evidence>
<evidence type="ECO:0000256" key="2">
    <source>
        <dbReference type="ARBA" id="ARBA00022603"/>
    </source>
</evidence>
<evidence type="ECO:0000256" key="4">
    <source>
        <dbReference type="ARBA" id="ARBA00022691"/>
    </source>
</evidence>